<dbReference type="AlphaFoldDB" id="A0A8J6BVH7"/>
<comment type="caution">
    <text evidence="1">The sequence shown here is derived from an EMBL/GenBank/DDBJ whole genome shotgun (WGS) entry which is preliminary data.</text>
</comment>
<sequence>MESLLAPKSIFALEVSSLSASSLSLGAIYPCLLVASSCPHHDALLHAARILTVARPSSPTVMPFSLRPAASSWPSLPQCPSPYGLHTRLGKPLLRPDLTMASSPWLPLPQP</sequence>
<evidence type="ECO:0000313" key="1">
    <source>
        <dbReference type="EMBL" id="KAG8091933.1"/>
    </source>
</evidence>
<keyword evidence="2" id="KW-1185">Reference proteome</keyword>
<name>A0A8J6BVH7_ZIZPA</name>
<gene>
    <name evidence="1" type="ORF">GUJ93_ZPchr0012g21797</name>
</gene>
<dbReference type="Proteomes" id="UP000729402">
    <property type="component" value="Unassembled WGS sequence"/>
</dbReference>
<reference evidence="1" key="1">
    <citation type="journal article" date="2021" name="bioRxiv">
        <title>Whole Genome Assembly and Annotation of Northern Wild Rice, Zizania palustris L., Supports a Whole Genome Duplication in the Zizania Genus.</title>
        <authorList>
            <person name="Haas M."/>
            <person name="Kono T."/>
            <person name="Macchietto M."/>
            <person name="Millas R."/>
            <person name="McGilp L."/>
            <person name="Shao M."/>
            <person name="Duquette J."/>
            <person name="Hirsch C.N."/>
            <person name="Kimball J."/>
        </authorList>
    </citation>
    <scope>NUCLEOTIDE SEQUENCE</scope>
    <source>
        <tissue evidence="1">Fresh leaf tissue</tissue>
    </source>
</reference>
<reference evidence="1" key="2">
    <citation type="submission" date="2021-02" db="EMBL/GenBank/DDBJ databases">
        <authorList>
            <person name="Kimball J.A."/>
            <person name="Haas M.W."/>
            <person name="Macchietto M."/>
            <person name="Kono T."/>
            <person name="Duquette J."/>
            <person name="Shao M."/>
        </authorList>
    </citation>
    <scope>NUCLEOTIDE SEQUENCE</scope>
    <source>
        <tissue evidence="1">Fresh leaf tissue</tissue>
    </source>
</reference>
<evidence type="ECO:0000313" key="2">
    <source>
        <dbReference type="Proteomes" id="UP000729402"/>
    </source>
</evidence>
<protein>
    <submittedName>
        <fullName evidence="1">Uncharacterized protein</fullName>
    </submittedName>
</protein>
<organism evidence="1 2">
    <name type="scientific">Zizania palustris</name>
    <name type="common">Northern wild rice</name>
    <dbReference type="NCBI Taxonomy" id="103762"/>
    <lineage>
        <taxon>Eukaryota</taxon>
        <taxon>Viridiplantae</taxon>
        <taxon>Streptophyta</taxon>
        <taxon>Embryophyta</taxon>
        <taxon>Tracheophyta</taxon>
        <taxon>Spermatophyta</taxon>
        <taxon>Magnoliopsida</taxon>
        <taxon>Liliopsida</taxon>
        <taxon>Poales</taxon>
        <taxon>Poaceae</taxon>
        <taxon>BOP clade</taxon>
        <taxon>Oryzoideae</taxon>
        <taxon>Oryzeae</taxon>
        <taxon>Zizaniinae</taxon>
        <taxon>Zizania</taxon>
    </lineage>
</organism>
<accession>A0A8J6BVH7</accession>
<dbReference type="EMBL" id="JAAALK010000080">
    <property type="protein sequence ID" value="KAG8091933.1"/>
    <property type="molecule type" value="Genomic_DNA"/>
</dbReference>
<proteinExistence type="predicted"/>